<feature type="region of interest" description="Disordered" evidence="1">
    <location>
        <begin position="291"/>
        <end position="314"/>
    </location>
</feature>
<accession>A0A9P3LRD8</accession>
<name>A0A9P3LRD8_9FUNG</name>
<evidence type="ECO:0000313" key="3">
    <source>
        <dbReference type="EMBL" id="GJJ67991.1"/>
    </source>
</evidence>
<dbReference type="OrthoDB" id="27214at2759"/>
<evidence type="ECO:0000256" key="1">
    <source>
        <dbReference type="SAM" id="MobiDB-lite"/>
    </source>
</evidence>
<dbReference type="InterPro" id="IPR052766">
    <property type="entry name" value="S41A_metabolite_peptidase"/>
</dbReference>
<gene>
    <name evidence="3" type="ORF">EMPS_00337</name>
</gene>
<feature type="compositionally biased region" description="Low complexity" evidence="1">
    <location>
        <begin position="336"/>
        <end position="350"/>
    </location>
</feature>
<feature type="chain" id="PRO_5040457017" description="Tail specific protease domain-containing protein" evidence="2">
    <location>
        <begin position="26"/>
        <end position="677"/>
    </location>
</feature>
<sequence length="677" mass="73958">MSRSPRNFALAAAVALATVFFSAESLPLGRRAVDACGILGGLNSTQIRLVDVANCYNAIPFDHSIASSTFETVYKLFDEMYVFRDSALTPDLPLPFTSAPVDIIKDLQTIGRTHYDGDYGFHRDIALAISSLNDAHASYSVDCYSLYTFAQPMGLYAPVIDGKQTIRVYKDWLKRGYDDCEVITIDGQPALTYLFDWATKYTSFSKDGGVRLTQSLASQVYDLTSNSFVILAGEFSQRTTLPENGAIEYKLQCSTQGSSSTTTTTIRDVWKVFSSVSGNFTDVTSFVAQNCAKKPDPKGSTSSSDRADDYNPYHPHYVPMPPKSVMSEHYGDSDLSTNTAITNAAPSSSSPIPPPQEFEGAEKLGSGNATVFYQLKSQPDVGVIVVWTHVAPDDELDVILHYMDEFHKRNITHILFDFQGNGGGSVDFASALVQLFFPSQRPLDQSLYSDLKVTPDIQTLSKVAFNNSNGGLYNAAQYVNLKLSETATEFTLYQNDDLFTDVVDTTKNGRTASYTQKTTLEPVVLNGLPDVSHYPWTGNAAQFRILSDGRCGSACLLSAFELHNDYKVEAFSIGGVQGQALSIFSFAGGAVGTLSSLEQTFEAIHATTVENGRLVGPLPYAGDVRLPILEVFAPGSETVPLEYDAKVYKADVHLDFDPLNARSRDVMWTQVAAAAWS</sequence>
<organism evidence="3 4">
    <name type="scientific">Entomortierella parvispora</name>
    <dbReference type="NCBI Taxonomy" id="205924"/>
    <lineage>
        <taxon>Eukaryota</taxon>
        <taxon>Fungi</taxon>
        <taxon>Fungi incertae sedis</taxon>
        <taxon>Mucoromycota</taxon>
        <taxon>Mortierellomycotina</taxon>
        <taxon>Mortierellomycetes</taxon>
        <taxon>Mortierellales</taxon>
        <taxon>Mortierellaceae</taxon>
        <taxon>Entomortierella</taxon>
    </lineage>
</organism>
<keyword evidence="4" id="KW-1185">Reference proteome</keyword>
<dbReference type="Gene3D" id="3.90.226.10">
    <property type="entry name" value="2-enoyl-CoA Hydratase, Chain A, domain 1"/>
    <property type="match status" value="1"/>
</dbReference>
<feature type="signal peptide" evidence="2">
    <location>
        <begin position="1"/>
        <end position="25"/>
    </location>
</feature>
<evidence type="ECO:0000313" key="4">
    <source>
        <dbReference type="Proteomes" id="UP000827284"/>
    </source>
</evidence>
<dbReference type="PANTHER" id="PTHR37049">
    <property type="entry name" value="PEPTIDASE S41 FAMILY PROTEIN"/>
    <property type="match status" value="1"/>
</dbReference>
<proteinExistence type="predicted"/>
<reference evidence="3" key="2">
    <citation type="journal article" date="2022" name="Microbiol. Resour. Announc.">
        <title>Whole-Genome Sequence of Entomortierella parvispora E1425, a Mucoromycotan Fungus Associated with Burkholderiaceae-Related Endosymbiotic Bacteria.</title>
        <authorList>
            <person name="Herlambang A."/>
            <person name="Guo Y."/>
            <person name="Takashima Y."/>
            <person name="Narisawa K."/>
            <person name="Ohta H."/>
            <person name="Nishizawa T."/>
        </authorList>
    </citation>
    <scope>NUCLEOTIDE SEQUENCE</scope>
    <source>
        <strain evidence="3">E1425</strain>
    </source>
</reference>
<keyword evidence="2" id="KW-0732">Signal</keyword>
<comment type="caution">
    <text evidence="3">The sequence shown here is derived from an EMBL/GenBank/DDBJ whole genome shotgun (WGS) entry which is preliminary data.</text>
</comment>
<dbReference type="SUPFAM" id="SSF52096">
    <property type="entry name" value="ClpP/crotonase"/>
    <property type="match status" value="1"/>
</dbReference>
<dbReference type="Proteomes" id="UP000827284">
    <property type="component" value="Unassembled WGS sequence"/>
</dbReference>
<dbReference type="PANTHER" id="PTHR37049:SF4">
    <property type="entry name" value="RHODANESE DOMAIN-CONTAINING PROTEIN"/>
    <property type="match status" value="1"/>
</dbReference>
<feature type="region of interest" description="Disordered" evidence="1">
    <location>
        <begin position="327"/>
        <end position="361"/>
    </location>
</feature>
<dbReference type="EMBL" id="BQFW01000001">
    <property type="protein sequence ID" value="GJJ67991.1"/>
    <property type="molecule type" value="Genomic_DNA"/>
</dbReference>
<dbReference type="InterPro" id="IPR029045">
    <property type="entry name" value="ClpP/crotonase-like_dom_sf"/>
</dbReference>
<reference evidence="3" key="1">
    <citation type="submission" date="2021-11" db="EMBL/GenBank/DDBJ databases">
        <authorList>
            <person name="Herlambang A."/>
            <person name="Guo Y."/>
            <person name="Takashima Y."/>
            <person name="Nishizawa T."/>
        </authorList>
    </citation>
    <scope>NUCLEOTIDE SEQUENCE</scope>
    <source>
        <strain evidence="3">E1425</strain>
    </source>
</reference>
<protein>
    <recommendedName>
        <fullName evidence="5">Tail specific protease domain-containing protein</fullName>
    </recommendedName>
</protein>
<dbReference type="AlphaFoldDB" id="A0A9P3LRD8"/>
<evidence type="ECO:0000256" key="2">
    <source>
        <dbReference type="SAM" id="SignalP"/>
    </source>
</evidence>
<evidence type="ECO:0008006" key="5">
    <source>
        <dbReference type="Google" id="ProtNLM"/>
    </source>
</evidence>